<evidence type="ECO:0000313" key="2">
    <source>
        <dbReference type="EMBL" id="ACU37746.1"/>
    </source>
</evidence>
<feature type="region of interest" description="Disordered" evidence="1">
    <location>
        <begin position="1"/>
        <end position="28"/>
    </location>
</feature>
<dbReference type="RefSeq" id="WP_015802633.1">
    <property type="nucleotide sequence ID" value="NC_013093.1"/>
</dbReference>
<dbReference type="eggNOG" id="COG1309">
    <property type="taxonomic scope" value="Bacteria"/>
</dbReference>
<dbReference type="KEGG" id="ami:Amir_3867"/>
<dbReference type="AlphaFoldDB" id="C6WEE6"/>
<gene>
    <name evidence="2" type="ordered locus">Amir_3867</name>
</gene>
<organism evidence="2 3">
    <name type="scientific">Actinosynnema mirum (strain ATCC 29888 / DSM 43827 / JCM 3225 / NBRC 14064 / NCIMB 13271 / NRRL B-12336 / IMRU 3971 / 101)</name>
    <dbReference type="NCBI Taxonomy" id="446462"/>
    <lineage>
        <taxon>Bacteria</taxon>
        <taxon>Bacillati</taxon>
        <taxon>Actinomycetota</taxon>
        <taxon>Actinomycetes</taxon>
        <taxon>Pseudonocardiales</taxon>
        <taxon>Pseudonocardiaceae</taxon>
        <taxon>Actinosynnema</taxon>
    </lineage>
</organism>
<dbReference type="SUPFAM" id="SSF46689">
    <property type="entry name" value="Homeodomain-like"/>
    <property type="match status" value="1"/>
</dbReference>
<dbReference type="HOGENOM" id="CLU_1375715_0_0_11"/>
<keyword evidence="3" id="KW-1185">Reference proteome</keyword>
<evidence type="ECO:0000313" key="3">
    <source>
        <dbReference type="Proteomes" id="UP000002213"/>
    </source>
</evidence>
<name>C6WEE6_ACTMD</name>
<sequence length="219" mass="23463">MALSSTPSTPSGTPSGTSTTASSTPTTGDARERLLTRLLDVFDDGLPPPETSLREIATRTGTSHALLRYHFGSLAGVLAAVLGAQRTRDNKTLVKTADQATFADLAHAIWQVYTRPDQLSRIRGFFHVVGLAAYRPDDFREFISSLDDLTKLLASLAEREGLTPDAALTRATLVTATMRGLLLQEVLTPGSCPQNAVDLILNNPPHPHPPHPHPATGAR</sequence>
<evidence type="ECO:0000256" key="1">
    <source>
        <dbReference type="SAM" id="MobiDB-lite"/>
    </source>
</evidence>
<dbReference type="InterPro" id="IPR009057">
    <property type="entry name" value="Homeodomain-like_sf"/>
</dbReference>
<protein>
    <submittedName>
        <fullName evidence="2">Putative transcriptional regulator, TetR family</fullName>
    </submittedName>
</protein>
<dbReference type="EMBL" id="CP001630">
    <property type="protein sequence ID" value="ACU37746.1"/>
    <property type="molecule type" value="Genomic_DNA"/>
</dbReference>
<reference evidence="2 3" key="1">
    <citation type="journal article" date="2009" name="Stand. Genomic Sci.">
        <title>Complete genome sequence of Actinosynnema mirum type strain (101).</title>
        <authorList>
            <person name="Land M."/>
            <person name="Lapidus A."/>
            <person name="Mayilraj S."/>
            <person name="Chen F."/>
            <person name="Copeland A."/>
            <person name="Del Rio T.G."/>
            <person name="Nolan M."/>
            <person name="Lucas S."/>
            <person name="Tice H."/>
            <person name="Cheng J.F."/>
            <person name="Chertkov O."/>
            <person name="Bruce D."/>
            <person name="Goodwin L."/>
            <person name="Pitluck S."/>
            <person name="Rohde M."/>
            <person name="Goker M."/>
            <person name="Pati A."/>
            <person name="Ivanova N."/>
            <person name="Mavromatis K."/>
            <person name="Chen A."/>
            <person name="Palaniappan K."/>
            <person name="Hauser L."/>
            <person name="Chang Y.J."/>
            <person name="Jeffries C.C."/>
            <person name="Brettin T."/>
            <person name="Detter J.C."/>
            <person name="Han C."/>
            <person name="Chain P."/>
            <person name="Tindall B.J."/>
            <person name="Bristow J."/>
            <person name="Eisen J.A."/>
            <person name="Markowitz V."/>
            <person name="Hugenholtz P."/>
            <person name="Kyrpides N.C."/>
            <person name="Klenk H.P."/>
        </authorList>
    </citation>
    <scope>NUCLEOTIDE SEQUENCE [LARGE SCALE GENOMIC DNA]</scope>
    <source>
        <strain evidence="3">ATCC 29888 / DSM 43827 / JCM 3225 / NBRC 14064 / NCIMB 13271 / NRRL B-12336 / IMRU 3971 / 101</strain>
    </source>
</reference>
<dbReference type="Proteomes" id="UP000002213">
    <property type="component" value="Chromosome"/>
</dbReference>
<accession>C6WEE6</accession>
<feature type="region of interest" description="Disordered" evidence="1">
    <location>
        <begin position="200"/>
        <end position="219"/>
    </location>
</feature>
<dbReference type="Gene3D" id="1.10.357.10">
    <property type="entry name" value="Tetracycline Repressor, domain 2"/>
    <property type="match status" value="1"/>
</dbReference>
<proteinExistence type="predicted"/>